<keyword evidence="2" id="KW-0285">Flavoprotein</keyword>
<evidence type="ECO:0000256" key="1">
    <source>
        <dbReference type="ARBA" id="ARBA00001974"/>
    </source>
</evidence>
<dbReference type="InterPro" id="IPR016166">
    <property type="entry name" value="FAD-bd_PCMH"/>
</dbReference>
<evidence type="ECO:0000256" key="2">
    <source>
        <dbReference type="ARBA" id="ARBA00022630"/>
    </source>
</evidence>
<proteinExistence type="predicted"/>
<name>A0A6M5YWM4_9BACT</name>
<evidence type="ECO:0000256" key="3">
    <source>
        <dbReference type="ARBA" id="ARBA00022827"/>
    </source>
</evidence>
<accession>A0A6M5YWM4</accession>
<gene>
    <name evidence="6" type="ORF">FTUN_5926</name>
</gene>
<sequence length="289" mass="30244">MDVPAPDRATLGGAVAVNASGPRRFGYGTLRDYVIGISFVTDDGVEVKAGGRVVKNVAGYDLMKLQIGALGTLGVVSQLTLKVKPKPEAAAAVAFGCAPAALARVLDGIAASKTRPVAVELLNRAAVRVSGGTLAGSDAEWVVYVGFEDKTAAVRWQVTTLLDELKSAPVRDVAESSDTAAIAGITALQHRPESRFIGKLSTLPSELAEAVLKLPPALPLHAHAMSGVAWLHADEALPDGVVVRRSPVERKKALSLGGAPPAGWELMRHIKRTLDPDNVFNPGRLFGDV</sequence>
<evidence type="ECO:0000313" key="7">
    <source>
        <dbReference type="Proteomes" id="UP000503447"/>
    </source>
</evidence>
<protein>
    <submittedName>
        <fullName evidence="6">Glycolate dehydrogenase, FAD-binding subunit GlcE</fullName>
        <ecNumber evidence="6">1.1.99.14</ecNumber>
    </submittedName>
</protein>
<dbReference type="Proteomes" id="UP000503447">
    <property type="component" value="Chromosome"/>
</dbReference>
<keyword evidence="3" id="KW-0274">FAD</keyword>
<keyword evidence="4 6" id="KW-0560">Oxidoreductase</keyword>
<dbReference type="SUPFAM" id="SSF55103">
    <property type="entry name" value="FAD-linked oxidases, C-terminal domain"/>
    <property type="match status" value="1"/>
</dbReference>
<feature type="domain" description="FAD-binding PCMH-type" evidence="5">
    <location>
        <begin position="1"/>
        <end position="86"/>
    </location>
</feature>
<dbReference type="AlphaFoldDB" id="A0A6M5YWM4"/>
<dbReference type="Gene3D" id="3.30.465.10">
    <property type="match status" value="1"/>
</dbReference>
<reference evidence="7" key="1">
    <citation type="submission" date="2020-05" db="EMBL/GenBank/DDBJ databases">
        <title>Frigoriglobus tundricola gen. nov., sp. nov., a psychrotolerant cellulolytic planctomycete of the family Gemmataceae with two divergent copies of 16S rRNA gene.</title>
        <authorList>
            <person name="Kulichevskaya I.S."/>
            <person name="Ivanova A.A."/>
            <person name="Naumoff D.G."/>
            <person name="Beletsky A.V."/>
            <person name="Rijpstra W.I.C."/>
            <person name="Sinninghe Damste J.S."/>
            <person name="Mardanov A.V."/>
            <person name="Ravin N.V."/>
            <person name="Dedysh S.N."/>
        </authorList>
    </citation>
    <scope>NUCLEOTIDE SEQUENCE [LARGE SCALE GENOMIC DNA]</scope>
    <source>
        <strain evidence="7">PL17</strain>
    </source>
</reference>
<dbReference type="PROSITE" id="PS51387">
    <property type="entry name" value="FAD_PCMH"/>
    <property type="match status" value="1"/>
</dbReference>
<dbReference type="SUPFAM" id="SSF56176">
    <property type="entry name" value="FAD-binding/transporter-associated domain-like"/>
    <property type="match status" value="1"/>
</dbReference>
<evidence type="ECO:0000313" key="6">
    <source>
        <dbReference type="EMBL" id="QJW98338.1"/>
    </source>
</evidence>
<organism evidence="6 7">
    <name type="scientific">Frigoriglobus tundricola</name>
    <dbReference type="NCBI Taxonomy" id="2774151"/>
    <lineage>
        <taxon>Bacteria</taxon>
        <taxon>Pseudomonadati</taxon>
        <taxon>Planctomycetota</taxon>
        <taxon>Planctomycetia</taxon>
        <taxon>Gemmatales</taxon>
        <taxon>Gemmataceae</taxon>
        <taxon>Frigoriglobus</taxon>
    </lineage>
</organism>
<dbReference type="EC" id="1.1.99.14" evidence="6"/>
<dbReference type="InterPro" id="IPR036318">
    <property type="entry name" value="FAD-bd_PCMH-like_sf"/>
</dbReference>
<dbReference type="Pfam" id="PF01565">
    <property type="entry name" value="FAD_binding_4"/>
    <property type="match status" value="1"/>
</dbReference>
<dbReference type="InterPro" id="IPR004113">
    <property type="entry name" value="FAD-bd_oxidored_4_C"/>
</dbReference>
<dbReference type="Gene3D" id="1.10.45.10">
    <property type="entry name" value="Vanillyl-alcohol Oxidase, Chain A, domain 4"/>
    <property type="match status" value="1"/>
</dbReference>
<dbReference type="Pfam" id="PF02913">
    <property type="entry name" value="FAD-oxidase_C"/>
    <property type="match status" value="2"/>
</dbReference>
<dbReference type="PANTHER" id="PTHR11748">
    <property type="entry name" value="D-LACTATE DEHYDROGENASE"/>
    <property type="match status" value="1"/>
</dbReference>
<keyword evidence="7" id="KW-1185">Reference proteome</keyword>
<dbReference type="InterPro" id="IPR016171">
    <property type="entry name" value="Vanillyl_alc_oxidase_C-sub2"/>
</dbReference>
<comment type="cofactor">
    <cofactor evidence="1">
        <name>FAD</name>
        <dbReference type="ChEBI" id="CHEBI:57692"/>
    </cofactor>
</comment>
<dbReference type="InterPro" id="IPR016164">
    <property type="entry name" value="FAD-linked_Oxase-like_C"/>
</dbReference>
<dbReference type="InterPro" id="IPR006094">
    <property type="entry name" value="Oxid_FAD_bind_N"/>
</dbReference>
<dbReference type="GO" id="GO:0071949">
    <property type="term" value="F:FAD binding"/>
    <property type="evidence" value="ECO:0007669"/>
    <property type="project" value="InterPro"/>
</dbReference>
<evidence type="ECO:0000259" key="5">
    <source>
        <dbReference type="PROSITE" id="PS51387"/>
    </source>
</evidence>
<dbReference type="PANTHER" id="PTHR11748:SF103">
    <property type="entry name" value="GLYCOLATE OXIDASE SUBUNIT GLCE"/>
    <property type="match status" value="1"/>
</dbReference>
<dbReference type="KEGG" id="ftj:FTUN_5926"/>
<dbReference type="EMBL" id="CP053452">
    <property type="protein sequence ID" value="QJW98338.1"/>
    <property type="molecule type" value="Genomic_DNA"/>
</dbReference>
<dbReference type="InterPro" id="IPR016169">
    <property type="entry name" value="FAD-bd_PCMH_sub2"/>
</dbReference>
<evidence type="ECO:0000256" key="4">
    <source>
        <dbReference type="ARBA" id="ARBA00023002"/>
    </source>
</evidence>
<dbReference type="GO" id="GO:0019154">
    <property type="term" value="F:glycolate dehydrogenase activity"/>
    <property type="evidence" value="ECO:0007669"/>
    <property type="project" value="UniProtKB-EC"/>
</dbReference>